<proteinExistence type="predicted"/>
<name>A0A8X6X8Q2_9ARAC</name>
<dbReference type="Proteomes" id="UP000886998">
    <property type="component" value="Unassembled WGS sequence"/>
</dbReference>
<comment type="caution">
    <text evidence="1">The sequence shown here is derived from an EMBL/GenBank/DDBJ whole genome shotgun (WGS) entry which is preliminary data.</text>
</comment>
<gene>
    <name evidence="1" type="ORF">TNIN_467091</name>
</gene>
<dbReference type="EMBL" id="BMAV01006363">
    <property type="protein sequence ID" value="GFY48252.1"/>
    <property type="molecule type" value="Genomic_DNA"/>
</dbReference>
<sequence length="107" mass="12358">MPSASEKNRVSMVFIENQRSWMEINPVTMSRFRLFHGLPSPQTCTLFGHLWDQRKYQIQQCNSEPDLEVSVQYLSAHLPQDNIRCLISSMPGNVEAYIEVRGGLIPY</sequence>
<evidence type="ECO:0000313" key="2">
    <source>
        <dbReference type="Proteomes" id="UP000886998"/>
    </source>
</evidence>
<protein>
    <submittedName>
        <fullName evidence="1">Uncharacterized protein</fullName>
    </submittedName>
</protein>
<accession>A0A8X6X8Q2</accession>
<evidence type="ECO:0000313" key="1">
    <source>
        <dbReference type="EMBL" id="GFY48252.1"/>
    </source>
</evidence>
<organism evidence="1 2">
    <name type="scientific">Trichonephila inaurata madagascariensis</name>
    <dbReference type="NCBI Taxonomy" id="2747483"/>
    <lineage>
        <taxon>Eukaryota</taxon>
        <taxon>Metazoa</taxon>
        <taxon>Ecdysozoa</taxon>
        <taxon>Arthropoda</taxon>
        <taxon>Chelicerata</taxon>
        <taxon>Arachnida</taxon>
        <taxon>Araneae</taxon>
        <taxon>Araneomorphae</taxon>
        <taxon>Entelegynae</taxon>
        <taxon>Araneoidea</taxon>
        <taxon>Nephilidae</taxon>
        <taxon>Trichonephila</taxon>
        <taxon>Trichonephila inaurata</taxon>
    </lineage>
</organism>
<reference evidence="1" key="1">
    <citation type="submission" date="2020-08" db="EMBL/GenBank/DDBJ databases">
        <title>Multicomponent nature underlies the extraordinary mechanical properties of spider dragline silk.</title>
        <authorList>
            <person name="Kono N."/>
            <person name="Nakamura H."/>
            <person name="Mori M."/>
            <person name="Yoshida Y."/>
            <person name="Ohtoshi R."/>
            <person name="Malay A.D."/>
            <person name="Moran D.A.P."/>
            <person name="Tomita M."/>
            <person name="Numata K."/>
            <person name="Arakawa K."/>
        </authorList>
    </citation>
    <scope>NUCLEOTIDE SEQUENCE</scope>
</reference>
<dbReference type="AlphaFoldDB" id="A0A8X6X8Q2"/>
<keyword evidence="2" id="KW-1185">Reference proteome</keyword>